<evidence type="ECO:0000256" key="8">
    <source>
        <dbReference type="SAM" id="MobiDB-lite"/>
    </source>
</evidence>
<evidence type="ECO:0000313" key="11">
    <source>
        <dbReference type="Proteomes" id="UP000789405"/>
    </source>
</evidence>
<proteinExistence type="predicted"/>
<evidence type="ECO:0000256" key="7">
    <source>
        <dbReference type="ARBA" id="ARBA00023242"/>
    </source>
</evidence>
<organism evidence="10 11">
    <name type="scientific">Dentiscutata erythropus</name>
    <dbReference type="NCBI Taxonomy" id="1348616"/>
    <lineage>
        <taxon>Eukaryota</taxon>
        <taxon>Fungi</taxon>
        <taxon>Fungi incertae sedis</taxon>
        <taxon>Mucoromycota</taxon>
        <taxon>Glomeromycotina</taxon>
        <taxon>Glomeromycetes</taxon>
        <taxon>Diversisporales</taxon>
        <taxon>Gigasporaceae</taxon>
        <taxon>Dentiscutata</taxon>
    </lineage>
</organism>
<evidence type="ECO:0000256" key="3">
    <source>
        <dbReference type="ARBA" id="ARBA00022771"/>
    </source>
</evidence>
<dbReference type="InterPro" id="IPR052035">
    <property type="entry name" value="ZnF_BED_domain_contain"/>
</dbReference>
<keyword evidence="7" id="KW-0539">Nucleus</keyword>
<accession>A0A9N9DEH0</accession>
<dbReference type="EMBL" id="CAJVPY010005125">
    <property type="protein sequence ID" value="CAG8635987.1"/>
    <property type="molecule type" value="Genomic_DNA"/>
</dbReference>
<dbReference type="GO" id="GO:0005634">
    <property type="term" value="C:nucleus"/>
    <property type="evidence" value="ECO:0007669"/>
    <property type="project" value="UniProtKB-SubCell"/>
</dbReference>
<sequence length="625" mass="73500">MARNKIIRISDADDENNSLISENSRTKRSRRRSGNNDKGSICWKHFEPKIPKEGEVTKCTINGCNAEYIWRGSTTNLLRHLKTKHNITSTTATQLSLTNDKEVLSVIKFIVSSVLPFNYVDFLRSSELINQQITPSIIEKQTDKVHNRLFSQLKPKIQQAKFGMVSVSMINYDEIDERIMITYDWLTEDFEFHKILLYVEYHMESFVDFLKSDTLVDYIIQALTKWELTSLKFISCRPEDFDVFNDLNNNHLSDDMLKRKNEDIIICLNGSNEAFLIKHSLERWAKENSDTQEMINIITSIVNAIDIDAYTFRSVAKFLEDNRVQRIINDIQIVEKISYYLNLIEQPLKALINNHSNIDDNFIRENAEINYHSNIYENFIIEKAEMLNISYYHKLEFLNSIERPLKALINNHSNSEDDFIRENVEMLKSLLLDELPFSIFPELLQLFLPLKDIEVVTLRSLRDMLVEAFNILNETSQYSVMTHQYRWELKTLKSFLTFLINSYLNLHQRVGLFLDPHSKPIFINDPAVKRLVLDECQNYYSEIANISGINLNKSIQDSAHEEFEYYINRSQLFYNESDDLCKWWQKSKNIYPGLATLAVKYLPLLKLDNEEVLFENIEKFFDAYQ</sequence>
<protein>
    <submittedName>
        <fullName evidence="10">1600_t:CDS:1</fullName>
    </submittedName>
</protein>
<evidence type="ECO:0000313" key="10">
    <source>
        <dbReference type="EMBL" id="CAG8635987.1"/>
    </source>
</evidence>
<evidence type="ECO:0000256" key="6">
    <source>
        <dbReference type="ARBA" id="ARBA00023163"/>
    </source>
</evidence>
<dbReference type="PANTHER" id="PTHR46481:SF10">
    <property type="entry name" value="ZINC FINGER BED DOMAIN-CONTAINING PROTEIN 39"/>
    <property type="match status" value="1"/>
</dbReference>
<dbReference type="OrthoDB" id="1271298at2759"/>
<dbReference type="SMART" id="SM00614">
    <property type="entry name" value="ZnF_BED"/>
    <property type="match status" value="1"/>
</dbReference>
<dbReference type="GO" id="GO:0003677">
    <property type="term" value="F:DNA binding"/>
    <property type="evidence" value="ECO:0007669"/>
    <property type="project" value="InterPro"/>
</dbReference>
<comment type="caution">
    <text evidence="10">The sequence shown here is derived from an EMBL/GenBank/DDBJ whole genome shotgun (WGS) entry which is preliminary data.</text>
</comment>
<feature type="region of interest" description="Disordered" evidence="8">
    <location>
        <begin position="17"/>
        <end position="36"/>
    </location>
</feature>
<feature type="domain" description="BED-type" evidence="9">
    <location>
        <begin position="42"/>
        <end position="86"/>
    </location>
</feature>
<keyword evidence="3" id="KW-0863">Zinc-finger</keyword>
<dbReference type="PANTHER" id="PTHR46481">
    <property type="entry name" value="ZINC FINGER BED DOMAIN-CONTAINING PROTEIN 4"/>
    <property type="match status" value="1"/>
</dbReference>
<evidence type="ECO:0000256" key="1">
    <source>
        <dbReference type="ARBA" id="ARBA00004123"/>
    </source>
</evidence>
<reference evidence="10" key="1">
    <citation type="submission" date="2021-06" db="EMBL/GenBank/DDBJ databases">
        <authorList>
            <person name="Kallberg Y."/>
            <person name="Tangrot J."/>
            <person name="Rosling A."/>
        </authorList>
    </citation>
    <scope>NUCLEOTIDE SEQUENCE</scope>
    <source>
        <strain evidence="10">MA453B</strain>
    </source>
</reference>
<keyword evidence="11" id="KW-1185">Reference proteome</keyword>
<evidence type="ECO:0000259" key="9">
    <source>
        <dbReference type="Pfam" id="PF02892"/>
    </source>
</evidence>
<feature type="non-terminal residue" evidence="10">
    <location>
        <position position="625"/>
    </location>
</feature>
<comment type="subcellular location">
    <subcellularLocation>
        <location evidence="1">Nucleus</location>
    </subcellularLocation>
</comment>
<evidence type="ECO:0000256" key="4">
    <source>
        <dbReference type="ARBA" id="ARBA00022833"/>
    </source>
</evidence>
<evidence type="ECO:0000256" key="2">
    <source>
        <dbReference type="ARBA" id="ARBA00022723"/>
    </source>
</evidence>
<evidence type="ECO:0000256" key="5">
    <source>
        <dbReference type="ARBA" id="ARBA00023015"/>
    </source>
</evidence>
<keyword evidence="2" id="KW-0479">Metal-binding</keyword>
<name>A0A9N9DEH0_9GLOM</name>
<dbReference type="Proteomes" id="UP000789405">
    <property type="component" value="Unassembled WGS sequence"/>
</dbReference>
<dbReference type="Pfam" id="PF02892">
    <property type="entry name" value="zf-BED"/>
    <property type="match status" value="1"/>
</dbReference>
<dbReference type="InterPro" id="IPR003656">
    <property type="entry name" value="Znf_BED"/>
</dbReference>
<gene>
    <name evidence="10" type="ORF">DERYTH_LOCUS9398</name>
</gene>
<dbReference type="AlphaFoldDB" id="A0A9N9DEH0"/>
<keyword evidence="4" id="KW-0862">Zinc</keyword>
<keyword evidence="6" id="KW-0804">Transcription</keyword>
<keyword evidence="5" id="KW-0805">Transcription regulation</keyword>
<dbReference type="GO" id="GO:0008270">
    <property type="term" value="F:zinc ion binding"/>
    <property type="evidence" value="ECO:0007669"/>
    <property type="project" value="UniProtKB-KW"/>
</dbReference>